<dbReference type="AlphaFoldDB" id="A0A9P5MWW8"/>
<dbReference type="InterPro" id="IPR052396">
    <property type="entry name" value="Meiotic_Drive_Suppr_Kinase"/>
</dbReference>
<name>A0A9P5MWW8_9AGAM</name>
<comment type="caution">
    <text evidence="1">The sequence shown here is derived from an EMBL/GenBank/DDBJ whole genome shotgun (WGS) entry which is preliminary data.</text>
</comment>
<dbReference type="PANTHER" id="PTHR37171:SF1">
    <property type="entry name" value="SERINE_THREONINE-PROTEIN KINASE YRZF-RELATED"/>
    <property type="match status" value="1"/>
</dbReference>
<dbReference type="OrthoDB" id="3182995at2759"/>
<keyword evidence="2" id="KW-1185">Reference proteome</keyword>
<dbReference type="PANTHER" id="PTHR37171">
    <property type="entry name" value="SERINE/THREONINE-PROTEIN KINASE YRZF-RELATED"/>
    <property type="match status" value="1"/>
</dbReference>
<evidence type="ECO:0000313" key="2">
    <source>
        <dbReference type="Proteomes" id="UP000759537"/>
    </source>
</evidence>
<reference evidence="1" key="1">
    <citation type="submission" date="2019-10" db="EMBL/GenBank/DDBJ databases">
        <authorList>
            <consortium name="DOE Joint Genome Institute"/>
            <person name="Kuo A."/>
            <person name="Miyauchi S."/>
            <person name="Kiss E."/>
            <person name="Drula E."/>
            <person name="Kohler A."/>
            <person name="Sanchez-Garcia M."/>
            <person name="Andreopoulos B."/>
            <person name="Barry K.W."/>
            <person name="Bonito G."/>
            <person name="Buee M."/>
            <person name="Carver A."/>
            <person name="Chen C."/>
            <person name="Cichocki N."/>
            <person name="Clum A."/>
            <person name="Culley D."/>
            <person name="Crous P.W."/>
            <person name="Fauchery L."/>
            <person name="Girlanda M."/>
            <person name="Hayes R."/>
            <person name="Keri Z."/>
            <person name="LaButti K."/>
            <person name="Lipzen A."/>
            <person name="Lombard V."/>
            <person name="Magnuson J."/>
            <person name="Maillard F."/>
            <person name="Morin E."/>
            <person name="Murat C."/>
            <person name="Nolan M."/>
            <person name="Ohm R."/>
            <person name="Pangilinan J."/>
            <person name="Pereira M."/>
            <person name="Perotto S."/>
            <person name="Peter M."/>
            <person name="Riley R."/>
            <person name="Sitrit Y."/>
            <person name="Stielow B."/>
            <person name="Szollosi G."/>
            <person name="Zifcakova L."/>
            <person name="Stursova M."/>
            <person name="Spatafora J.W."/>
            <person name="Tedersoo L."/>
            <person name="Vaario L.-M."/>
            <person name="Yamada A."/>
            <person name="Yan M."/>
            <person name="Wang P."/>
            <person name="Xu J."/>
            <person name="Bruns T."/>
            <person name="Baldrian P."/>
            <person name="Vilgalys R."/>
            <person name="Henrissat B."/>
            <person name="Grigoriev I.V."/>
            <person name="Hibbett D."/>
            <person name="Nagy L.G."/>
            <person name="Martin F.M."/>
        </authorList>
    </citation>
    <scope>NUCLEOTIDE SEQUENCE</scope>
    <source>
        <strain evidence="1">Prilba</strain>
    </source>
</reference>
<sequence>MTTSLPDLPFPNYGNIELEPGGFHSNVRTSCWTYPRTDLATMIPWTTFPGDVHQAIVSATARAGLAPTPFPISAWGEKRYVENESKIHSHAQYALHEPVEQVVNRLEVRGRFVSPGSGNTAIIGDPDFSWIMGPAQQHPKLIVEYKTWWAADLTDLHAVHAHRPRDVLGRQSLDALQQIYGYMTFNENRFGILTNWRRVWFLRRAETLDRKTLEYFLIELDNPNPPLAISMLKAWVGMVLLANDDWFYASPNPDPIPPARNFTWSWNVGRAWKRAVVHAGGYADGQYPCLALDFRLCRFDRSSARRGATGRVVTAELLKPTFLKRDVSAVCKVVDVQQYPAAGDLLGVEARAYVALQNLQGTVIPRFYGFYEVWGILRLLALEPVGKAIPEDEDIDQTLRMSMRAALQRIHDAGYIHGDVARRNFCRTGSGNIFLVDLEMCRLATDESEFVNEIHQVDEL</sequence>
<reference evidence="1" key="2">
    <citation type="journal article" date="2020" name="Nat. Commun.">
        <title>Large-scale genome sequencing of mycorrhizal fungi provides insights into the early evolution of symbiotic traits.</title>
        <authorList>
            <person name="Miyauchi S."/>
            <person name="Kiss E."/>
            <person name="Kuo A."/>
            <person name="Drula E."/>
            <person name="Kohler A."/>
            <person name="Sanchez-Garcia M."/>
            <person name="Morin E."/>
            <person name="Andreopoulos B."/>
            <person name="Barry K.W."/>
            <person name="Bonito G."/>
            <person name="Buee M."/>
            <person name="Carver A."/>
            <person name="Chen C."/>
            <person name="Cichocki N."/>
            <person name="Clum A."/>
            <person name="Culley D."/>
            <person name="Crous P.W."/>
            <person name="Fauchery L."/>
            <person name="Girlanda M."/>
            <person name="Hayes R.D."/>
            <person name="Keri Z."/>
            <person name="LaButti K."/>
            <person name="Lipzen A."/>
            <person name="Lombard V."/>
            <person name="Magnuson J."/>
            <person name="Maillard F."/>
            <person name="Murat C."/>
            <person name="Nolan M."/>
            <person name="Ohm R.A."/>
            <person name="Pangilinan J."/>
            <person name="Pereira M.F."/>
            <person name="Perotto S."/>
            <person name="Peter M."/>
            <person name="Pfister S."/>
            <person name="Riley R."/>
            <person name="Sitrit Y."/>
            <person name="Stielow J.B."/>
            <person name="Szollosi G."/>
            <person name="Zifcakova L."/>
            <person name="Stursova M."/>
            <person name="Spatafora J.W."/>
            <person name="Tedersoo L."/>
            <person name="Vaario L.M."/>
            <person name="Yamada A."/>
            <person name="Yan M."/>
            <person name="Wang P."/>
            <person name="Xu J."/>
            <person name="Bruns T."/>
            <person name="Baldrian P."/>
            <person name="Vilgalys R."/>
            <person name="Dunand C."/>
            <person name="Henrissat B."/>
            <person name="Grigoriev I.V."/>
            <person name="Hibbett D."/>
            <person name="Nagy L.G."/>
            <person name="Martin F.M."/>
        </authorList>
    </citation>
    <scope>NUCLEOTIDE SEQUENCE</scope>
    <source>
        <strain evidence="1">Prilba</strain>
    </source>
</reference>
<gene>
    <name evidence="1" type="ORF">DFH94DRAFT_793417</name>
</gene>
<evidence type="ECO:0000313" key="1">
    <source>
        <dbReference type="EMBL" id="KAF8480854.1"/>
    </source>
</evidence>
<proteinExistence type="predicted"/>
<dbReference type="EMBL" id="WHVB01000007">
    <property type="protein sequence ID" value="KAF8480854.1"/>
    <property type="molecule type" value="Genomic_DNA"/>
</dbReference>
<organism evidence="1 2">
    <name type="scientific">Russula ochroleuca</name>
    <dbReference type="NCBI Taxonomy" id="152965"/>
    <lineage>
        <taxon>Eukaryota</taxon>
        <taxon>Fungi</taxon>
        <taxon>Dikarya</taxon>
        <taxon>Basidiomycota</taxon>
        <taxon>Agaricomycotina</taxon>
        <taxon>Agaricomycetes</taxon>
        <taxon>Russulales</taxon>
        <taxon>Russulaceae</taxon>
        <taxon>Russula</taxon>
    </lineage>
</organism>
<evidence type="ECO:0008006" key="3">
    <source>
        <dbReference type="Google" id="ProtNLM"/>
    </source>
</evidence>
<dbReference type="SUPFAM" id="SSF56112">
    <property type="entry name" value="Protein kinase-like (PK-like)"/>
    <property type="match status" value="1"/>
</dbReference>
<dbReference type="Proteomes" id="UP000759537">
    <property type="component" value="Unassembled WGS sequence"/>
</dbReference>
<protein>
    <recommendedName>
        <fullName evidence="3">Protein kinase domain-containing protein</fullName>
    </recommendedName>
</protein>
<accession>A0A9P5MWW8</accession>
<dbReference type="Gene3D" id="1.10.510.10">
    <property type="entry name" value="Transferase(Phosphotransferase) domain 1"/>
    <property type="match status" value="1"/>
</dbReference>
<dbReference type="InterPro" id="IPR011009">
    <property type="entry name" value="Kinase-like_dom_sf"/>
</dbReference>